<dbReference type="EMBL" id="BBMR01000005">
    <property type="protein sequence ID" value="GAL20154.1"/>
    <property type="molecule type" value="Genomic_DNA"/>
</dbReference>
<dbReference type="Proteomes" id="UP000029228">
    <property type="component" value="Unassembled WGS sequence"/>
</dbReference>
<gene>
    <name evidence="1" type="ORF">JCM19235_4354</name>
</gene>
<organism evidence="1 2">
    <name type="scientific">Vibrio maritimus</name>
    <dbReference type="NCBI Taxonomy" id="990268"/>
    <lineage>
        <taxon>Bacteria</taxon>
        <taxon>Pseudomonadati</taxon>
        <taxon>Pseudomonadota</taxon>
        <taxon>Gammaproteobacteria</taxon>
        <taxon>Vibrionales</taxon>
        <taxon>Vibrionaceae</taxon>
        <taxon>Vibrio</taxon>
    </lineage>
</organism>
<dbReference type="AlphaFoldDB" id="A0A090S0Y7"/>
<dbReference type="OrthoDB" id="5877947at2"/>
<dbReference type="STRING" id="990268.JCM19235_4354"/>
<proteinExistence type="predicted"/>
<sequence>MNNNHTQITLEMVDCAIAKVETANHVSLDSLKALLSTQPEQTIEMFGAMNALDSLDDKYKQLMTKYPQMLENAQHVLETSVLLG</sequence>
<accession>A0A090S0Y7</accession>
<name>A0A090S0Y7_9VIBR</name>
<protein>
    <submittedName>
        <fullName evidence="1">Uncharacterized protein</fullName>
    </submittedName>
</protein>
<comment type="caution">
    <text evidence="1">The sequence shown here is derived from an EMBL/GenBank/DDBJ whole genome shotgun (WGS) entry which is preliminary data.</text>
</comment>
<evidence type="ECO:0000313" key="1">
    <source>
        <dbReference type="EMBL" id="GAL20154.1"/>
    </source>
</evidence>
<evidence type="ECO:0000313" key="2">
    <source>
        <dbReference type="Proteomes" id="UP000029228"/>
    </source>
</evidence>
<reference evidence="1 2" key="1">
    <citation type="submission" date="2014-09" db="EMBL/GenBank/DDBJ databases">
        <title>Vibrio maritimus JCM 19235. (C45) whole genome shotgun sequence.</title>
        <authorList>
            <person name="Sawabe T."/>
            <person name="Meirelles P."/>
            <person name="Nakanishi M."/>
            <person name="Sayaka M."/>
            <person name="Hattori M."/>
            <person name="Ohkuma M."/>
        </authorList>
    </citation>
    <scope>NUCLEOTIDE SEQUENCE [LARGE SCALE GENOMIC DNA]</scope>
    <source>
        <strain evidence="2">JCM19235</strain>
    </source>
</reference>
<keyword evidence="2" id="KW-1185">Reference proteome</keyword>